<feature type="compositionally biased region" description="Basic and acidic residues" evidence="4">
    <location>
        <begin position="866"/>
        <end position="880"/>
    </location>
</feature>
<feature type="region of interest" description="Disordered" evidence="4">
    <location>
        <begin position="1752"/>
        <end position="1779"/>
    </location>
</feature>
<evidence type="ECO:0000256" key="1">
    <source>
        <dbReference type="ARBA" id="ARBA00022468"/>
    </source>
</evidence>
<dbReference type="GO" id="GO:0007165">
    <property type="term" value="P:signal transduction"/>
    <property type="evidence" value="ECO:0007669"/>
    <property type="project" value="InterPro"/>
</dbReference>
<feature type="compositionally biased region" description="Polar residues" evidence="4">
    <location>
        <begin position="1975"/>
        <end position="1994"/>
    </location>
</feature>
<dbReference type="Pfam" id="PF01852">
    <property type="entry name" value="START"/>
    <property type="match status" value="1"/>
</dbReference>
<dbReference type="OrthoDB" id="10003330at2759"/>
<feature type="region of interest" description="Disordered" evidence="4">
    <location>
        <begin position="1797"/>
        <end position="1832"/>
    </location>
</feature>
<dbReference type="InterPro" id="IPR008936">
    <property type="entry name" value="Rho_GTPase_activation_prot"/>
</dbReference>
<dbReference type="InterPro" id="IPR002913">
    <property type="entry name" value="START_lipid-bd_dom"/>
</dbReference>
<protein>
    <submittedName>
        <fullName evidence="8">Uncharacterized protein LOC106078540 isoform X1</fullName>
    </submittedName>
</protein>
<feature type="region of interest" description="Disordered" evidence="4">
    <location>
        <begin position="1270"/>
        <end position="1355"/>
    </location>
</feature>
<feature type="coiled-coil region" evidence="3">
    <location>
        <begin position="56"/>
        <end position="83"/>
    </location>
</feature>
<dbReference type="GeneID" id="106078540"/>
<feature type="region of interest" description="Disordered" evidence="4">
    <location>
        <begin position="2334"/>
        <end position="2353"/>
    </location>
</feature>
<dbReference type="SUPFAM" id="SSF47769">
    <property type="entry name" value="SAM/Pointed domain"/>
    <property type="match status" value="1"/>
</dbReference>
<feature type="compositionally biased region" description="Low complexity" evidence="4">
    <location>
        <begin position="1132"/>
        <end position="1141"/>
    </location>
</feature>
<feature type="compositionally biased region" description="Low complexity" evidence="4">
    <location>
        <begin position="1317"/>
        <end position="1328"/>
    </location>
</feature>
<feature type="region of interest" description="Disordered" evidence="4">
    <location>
        <begin position="268"/>
        <end position="373"/>
    </location>
</feature>
<feature type="region of interest" description="Disordered" evidence="4">
    <location>
        <begin position="1"/>
        <end position="55"/>
    </location>
</feature>
<sequence length="2615" mass="291575">MSKEAVGRQSPGPSDSGHETNKEPRVTKNGVSDDSELCPARENKLDSRLANDSDHDEFLERIIQKEREKLKETDENEVNKNRNFARKREMIRSSSCDECSPKSEVRGESGRASIGSEHFAQKGVERKHQHQHQRCQHSCEHHLRHHHYHHHHGSHHRHHHRHFFPDQHQQPQQSKQSSFFLQQEPVVNLQQAISNSEDLSKRQRLELLSNIYEQVKMITRVDIAPALPLSTQPTNLTGHSESLVGNPNQTIPKEFIGDTKTGNAARYSIQGDADKPAARHVVKRRRRSSRRSYPNDDPILPPPPLFDCTSSDDDVTARRSRPPPYHRLQRHSSGIEWTKLTKAAKREGSNEPQPTEHTKPTAEQGFHNSSEFNMEERLLPASKPEVTLMDKADDNVTAPTCVLKEKSSYVKHQSPEIDILDKNRHTIQVPMTFCQTNDTFCLPPASIKDEPQRRAPHNAASAYHREPSARKLPSRPSRDLNLSNPAHLPTKEKLKMSRAEALTLSHAAPEGTMAECGDRNFEISNQNEDLELNSLLLSLQVLSQTCENLCKSSKVHGGSTKKSNSDRSFAKGSFTRDSRSAECPCDRGVAQGDLYRKGDCKSSCRLQLDVCGGNINNNNSLQEVCQNRTCYRTVNLNNGADTGIDQKLSSIVDECKIPKCNKSGNLKQLPFVVSAVAVDTSDVDSGVVGVKAGLVAPRSSPTQYFEDIKGFESMKNLENIKEDKSCLHAEDALRDSRKTHRYGLENSDPYSGSDERCESLKLFQADVLTVLTSSLCDDLKIDALIGKEGSDMDQTDNYVSNANIHEDNKENTREIQHDVAFVFNVSKSDKNVGVPDTSETTMPAKEEKPKKKTRRLKPSCQRSKSLHREKSQEKQEDKASEGSNLGGSLRELAHLNIDVSQQLVDGKRVFLVKDASPEMQMIVNSLTPVLSRRSRGRKSGLYEHAPVNEKILLSYEEQHANGGERSNHLTKDEESALNSSNVSPNEGSLPNTCLGAVSKISEDSGFPSISKDSFHPNEPFYPSRTSPMKNASAQSSTKTCSNRFNGSVGLRACTTDDCILDSDDLTAELQENQKSLIMSPKLSKTWHGTPSFTRYRSGPKMGLGILQSELHQTEERKSANSSPLMPHKSSSREQAGSSSQQHSQTLPIISRTLLDAMHKRYCAHQYSNNYQTLQPFTMLKIDPASSSGNQAITALRIEPCSVRDHEVHVAPPSPQFIARLRQLNTEFKANRSTGGQLLPSRSRLHLERGQDPQERQATPPKHNFIALNLEHQPLTPARQPLTPTRHFSPEKSHKTGAHVEYQSNSTYNYPHERSAQNDDQSASSSSDDVFGKHSSVCDASSSGNPPEASPSLHKRLQHGCKQAELEAIEALKWLRAAGFPQYAQMFEDGQFPVELSVVERDHDFLDADSLKSLFRRLETLNKYAGMKIHSQHKKKGTSEEEEDEEDLCALSERWEYQKSARRWSRKEPQSPSEGVSKPLDTRASSHDSLLADQDSGSQTGDSPLMDSKLPHPQDTALPSSGQAAPYSDEPDAVQRAMQKAEVEAHLSMPSSFSPPLRRSASEKVKPTRALWKTMKSKKKAGGGRGIVEISNPVVADKENMQAKLVKFNCRDISPTSNVATTLPHPRNGSERLSVGSPTSPQSAPAITTYTSSFDSPFGSRKSFASQSLRVHSFYADQTDSGNASRDSQLHGFYSAHSKLLQSLESAQQKETGVVKQNKSDNNLKEIFILPEGHQPGRFPTVLQNGYIETKQSAAPGTNEHPSDIPSLSSDVAESYPGVTHEPGHRFSFYDNWLPADGKSDHSGHQTNIPSVPSGSSHLTTGSSHEGHGSNHAVTFDCHKLDSIRESRSSSVLSTSGSQSDSDSRHFLDRHLDQTPYAGGLSSQFRVDKTSRESSAEPSSGGITQSPSLHSGELTESSSLHSSRKTSNAEVVDGASSRSDLKLEYEEFDQILQQLYEKINDLNNYVTKEEKGIPPSQHTRQTPQRSLSVDMTRSQPLPFELDSPVSPNSDSALSPSSPMSTGGIMGGPAEESVEDNSSSGSSGGDSSHSGSDQEVGLTDLSHDDSLDQITHACMERRDSGVGHSLTRASGDRRRKKLRWNSFQKCHRPDVTCRAMQINSLTVSQLVRLQKLSLLKLTSIMEKYLPVNKSGWNWMMAKLMKKKPPDFSGKNVFGVPFTVMAQRTGQPLPQCVLYAMRYLRRTSQNAVGIFRKSGVKSKIQQLRDHLEAHPEISDFEDANAYNVADMLKTYFRDLPECLLTNKMSETFRSIYTYVPQPQRLEAIQAAILLLPDENREVLQSILLFLSDISSHESDHQMNASNLAVCFTPTVFQLGPRYTGSPKRNRKNSPGIPDPREILEQKAAHECLLMMITECKKLFTIPANIFRQLQGTSLAHLEPAPLQDIGNSPADVKAFGQERIQMVLKEAHDKNRGWIPGMVINDVEVFYRKPMDDCPLKEWKLVVDIEAPPIEVLRRIMHERHTWDEDLLSWSVLERLDPHSDIFQYVLSSMAPHPSRHYCVLRYWRSDLNKGACALVTMSVEHSENMDIQGVWAIDLGSFILMEPCGSGRSRVTYITRVDTRGRSPEWYSKVFGHICANFLERLQESFKQESCGPETKV</sequence>
<dbReference type="Gene3D" id="3.30.530.20">
    <property type="match status" value="1"/>
</dbReference>
<feature type="region of interest" description="Disordered" evidence="4">
    <location>
        <begin position="1460"/>
        <end position="1568"/>
    </location>
</feature>
<feature type="compositionally biased region" description="Polar residues" evidence="4">
    <location>
        <begin position="1895"/>
        <end position="1928"/>
    </location>
</feature>
<dbReference type="PROSITE" id="PS50848">
    <property type="entry name" value="START"/>
    <property type="match status" value="1"/>
</dbReference>
<feature type="compositionally biased region" description="Low complexity" evidence="4">
    <location>
        <begin position="166"/>
        <end position="178"/>
    </location>
</feature>
<feature type="compositionally biased region" description="Low complexity" evidence="4">
    <location>
        <begin position="2036"/>
        <end position="2051"/>
    </location>
</feature>
<feature type="region of interest" description="Disordered" evidence="4">
    <location>
        <begin position="1873"/>
        <end position="1937"/>
    </location>
</feature>
<reference evidence="8" key="1">
    <citation type="submission" date="2025-08" db="UniProtKB">
        <authorList>
            <consortium name="RefSeq"/>
        </authorList>
    </citation>
    <scope>IDENTIFICATION</scope>
</reference>
<feature type="region of interest" description="Disordered" evidence="4">
    <location>
        <begin position="1967"/>
        <end position="2058"/>
    </location>
</feature>
<feature type="compositionally biased region" description="Basic and acidic residues" evidence="4">
    <location>
        <begin position="1885"/>
        <end position="1894"/>
    </location>
</feature>
<gene>
    <name evidence="8" type="primary">LOC106078540</name>
</gene>
<dbReference type="InterPro" id="IPR000198">
    <property type="entry name" value="RhoGAP_dom"/>
</dbReference>
<dbReference type="GO" id="GO:0008289">
    <property type="term" value="F:lipid binding"/>
    <property type="evidence" value="ECO:0007669"/>
    <property type="project" value="InterPro"/>
</dbReference>
<proteinExistence type="predicted"/>
<evidence type="ECO:0000313" key="7">
    <source>
        <dbReference type="Proteomes" id="UP001165740"/>
    </source>
</evidence>
<dbReference type="RefSeq" id="XP_055893916.1">
    <property type="nucleotide sequence ID" value="XM_056037941.1"/>
</dbReference>
<dbReference type="InterPro" id="IPR023393">
    <property type="entry name" value="START-like_dom_sf"/>
</dbReference>
<dbReference type="PROSITE" id="PS50238">
    <property type="entry name" value="RHOGAP"/>
    <property type="match status" value="1"/>
</dbReference>
<feature type="compositionally biased region" description="Basic and acidic residues" evidence="4">
    <location>
        <begin position="1244"/>
        <end position="1254"/>
    </location>
</feature>
<keyword evidence="2" id="KW-0597">Phosphoprotein</keyword>
<feature type="region of interest" description="Disordered" evidence="4">
    <location>
        <begin position="1229"/>
        <end position="1258"/>
    </location>
</feature>
<evidence type="ECO:0000256" key="2">
    <source>
        <dbReference type="ARBA" id="ARBA00022553"/>
    </source>
</evidence>
<feature type="compositionally biased region" description="Basic and acidic residues" evidence="4">
    <location>
        <begin position="16"/>
        <end position="26"/>
    </location>
</feature>
<feature type="region of interest" description="Disordered" evidence="4">
    <location>
        <begin position="144"/>
        <end position="178"/>
    </location>
</feature>
<feature type="region of interest" description="Disordered" evidence="4">
    <location>
        <begin position="960"/>
        <end position="990"/>
    </location>
</feature>
<feature type="compositionally biased region" description="Polar residues" evidence="4">
    <location>
        <begin position="976"/>
        <end position="990"/>
    </location>
</feature>
<evidence type="ECO:0000259" key="6">
    <source>
        <dbReference type="PROSITE" id="PS50848"/>
    </source>
</evidence>
<evidence type="ECO:0000313" key="8">
    <source>
        <dbReference type="RefSeq" id="XP_055893916.1"/>
    </source>
</evidence>
<organism evidence="7 8">
    <name type="scientific">Biomphalaria glabrata</name>
    <name type="common">Bloodfluke planorb</name>
    <name type="synonym">Freshwater snail</name>
    <dbReference type="NCBI Taxonomy" id="6526"/>
    <lineage>
        <taxon>Eukaryota</taxon>
        <taxon>Metazoa</taxon>
        <taxon>Spiralia</taxon>
        <taxon>Lophotrochozoa</taxon>
        <taxon>Mollusca</taxon>
        <taxon>Gastropoda</taxon>
        <taxon>Heterobranchia</taxon>
        <taxon>Euthyneura</taxon>
        <taxon>Panpulmonata</taxon>
        <taxon>Hygrophila</taxon>
        <taxon>Lymnaeoidea</taxon>
        <taxon>Planorbidae</taxon>
        <taxon>Biomphalaria</taxon>
    </lineage>
</organism>
<feature type="compositionally biased region" description="Low complexity" evidence="4">
    <location>
        <begin position="1813"/>
        <end position="1823"/>
    </location>
</feature>
<dbReference type="Gene3D" id="1.10.287.2070">
    <property type="match status" value="1"/>
</dbReference>
<dbReference type="Proteomes" id="UP001165740">
    <property type="component" value="Chromosome 8"/>
</dbReference>
<feature type="compositionally biased region" description="Basic residues" evidence="4">
    <location>
        <begin position="144"/>
        <end position="162"/>
    </location>
</feature>
<dbReference type="Pfam" id="PF00620">
    <property type="entry name" value="RhoGAP"/>
    <property type="match status" value="1"/>
</dbReference>
<dbReference type="SUPFAM" id="SSF48350">
    <property type="entry name" value="GTPase activation domain, GAP"/>
    <property type="match status" value="1"/>
</dbReference>
<dbReference type="PANTHER" id="PTHR12659:SF7">
    <property type="entry name" value="CROSSVEINLESS C, ISOFORM C"/>
    <property type="match status" value="1"/>
</dbReference>
<feature type="domain" description="START" evidence="6">
    <location>
        <begin position="2402"/>
        <end position="2585"/>
    </location>
</feature>
<name>A0A9W3B377_BIOGL</name>
<dbReference type="InterPro" id="IPR013761">
    <property type="entry name" value="SAM/pointed_sf"/>
</dbReference>
<feature type="region of interest" description="Disordered" evidence="4">
    <location>
        <begin position="1616"/>
        <end position="1643"/>
    </location>
</feature>
<feature type="domain" description="Rho-GAP" evidence="5">
    <location>
        <begin position="2173"/>
        <end position="2376"/>
    </location>
</feature>
<dbReference type="Gene3D" id="1.10.555.10">
    <property type="entry name" value="Rho GTPase activation protein"/>
    <property type="match status" value="1"/>
</dbReference>
<feature type="compositionally biased region" description="Basic and acidic residues" evidence="4">
    <location>
        <begin position="344"/>
        <end position="360"/>
    </location>
</feature>
<feature type="compositionally biased region" description="Basic and acidic residues" evidence="4">
    <location>
        <begin position="39"/>
        <end position="55"/>
    </location>
</feature>
<feature type="region of interest" description="Disordered" evidence="4">
    <location>
        <begin position="552"/>
        <end position="582"/>
    </location>
</feature>
<dbReference type="FunFam" id="3.30.530.20:FF:000009">
    <property type="entry name" value="StAR related lipid transfer domain containing 13"/>
    <property type="match status" value="1"/>
</dbReference>
<dbReference type="GO" id="GO:0030036">
    <property type="term" value="P:actin cytoskeleton organization"/>
    <property type="evidence" value="ECO:0007669"/>
    <property type="project" value="TreeGrafter"/>
</dbReference>
<feature type="region of interest" description="Disordered" evidence="4">
    <location>
        <begin position="1112"/>
        <end position="1147"/>
    </location>
</feature>
<evidence type="ECO:0000256" key="3">
    <source>
        <dbReference type="SAM" id="Coils"/>
    </source>
</evidence>
<dbReference type="CDD" id="cd09538">
    <property type="entry name" value="SAM_DLC1_2-like"/>
    <property type="match status" value="1"/>
</dbReference>
<keyword evidence="3" id="KW-0175">Coiled coil</keyword>
<keyword evidence="7" id="KW-1185">Reference proteome</keyword>
<feature type="region of interest" description="Disordered" evidence="4">
    <location>
        <begin position="830"/>
        <end position="885"/>
    </location>
</feature>
<dbReference type="PANTHER" id="PTHR12659">
    <property type="entry name" value="RHO-TYPE GTPASE ACTIVATING PROTEIN"/>
    <property type="match status" value="1"/>
</dbReference>
<dbReference type="GO" id="GO:0005096">
    <property type="term" value="F:GTPase activator activity"/>
    <property type="evidence" value="ECO:0007669"/>
    <property type="project" value="UniProtKB-KW"/>
</dbReference>
<dbReference type="SMART" id="SM00324">
    <property type="entry name" value="RhoGAP"/>
    <property type="match status" value="1"/>
</dbReference>
<feature type="region of interest" description="Disordered" evidence="4">
    <location>
        <begin position="448"/>
        <end position="488"/>
    </location>
</feature>
<keyword evidence="1" id="KW-0343">GTPase activation</keyword>
<dbReference type="GO" id="GO:0035023">
    <property type="term" value="P:regulation of Rho protein signal transduction"/>
    <property type="evidence" value="ECO:0007669"/>
    <property type="project" value="TreeGrafter"/>
</dbReference>
<feature type="compositionally biased region" description="Basic and acidic residues" evidence="4">
    <location>
        <begin position="965"/>
        <end position="974"/>
    </location>
</feature>
<feature type="compositionally biased region" description="Low complexity" evidence="4">
    <location>
        <begin position="2005"/>
        <end position="2019"/>
    </location>
</feature>
<feature type="compositionally biased region" description="Basic residues" evidence="4">
    <location>
        <begin position="278"/>
        <end position="290"/>
    </location>
</feature>
<dbReference type="SMART" id="SM00234">
    <property type="entry name" value="START"/>
    <property type="match status" value="1"/>
</dbReference>
<dbReference type="SUPFAM" id="SSF55961">
    <property type="entry name" value="Bet v1-like"/>
    <property type="match status" value="1"/>
</dbReference>
<accession>A0A9W3B377</accession>
<feature type="compositionally biased region" description="Basic and acidic residues" evidence="4">
    <location>
        <begin position="563"/>
        <end position="580"/>
    </location>
</feature>
<evidence type="ECO:0000256" key="4">
    <source>
        <dbReference type="SAM" id="MobiDB-lite"/>
    </source>
</evidence>
<evidence type="ECO:0000259" key="5">
    <source>
        <dbReference type="PROSITE" id="PS50238"/>
    </source>
</evidence>